<protein>
    <recommendedName>
        <fullName evidence="4">Zn(2)-C6 fungal-type domain-containing protein</fullName>
    </recommendedName>
</protein>
<dbReference type="GO" id="GO:0003677">
    <property type="term" value="F:DNA binding"/>
    <property type="evidence" value="ECO:0007669"/>
    <property type="project" value="InterPro"/>
</dbReference>
<dbReference type="PANTHER" id="PTHR31668">
    <property type="entry name" value="GLUCOSE TRANSPORT TRANSCRIPTION REGULATOR RGT1-RELATED-RELATED"/>
    <property type="match status" value="1"/>
</dbReference>
<dbReference type="PANTHER" id="PTHR31668:SF20">
    <property type="entry name" value="ZN(II)2CYS6 TRANSCRIPTION FACTOR (EUROFUNG)"/>
    <property type="match status" value="1"/>
</dbReference>
<feature type="region of interest" description="Disordered" evidence="3">
    <location>
        <begin position="516"/>
        <end position="593"/>
    </location>
</feature>
<dbReference type="CDD" id="cd12148">
    <property type="entry name" value="fungal_TF_MHR"/>
    <property type="match status" value="1"/>
</dbReference>
<dbReference type="GO" id="GO:0006351">
    <property type="term" value="P:DNA-templated transcription"/>
    <property type="evidence" value="ECO:0007669"/>
    <property type="project" value="InterPro"/>
</dbReference>
<dbReference type="AlphaFoldDB" id="A0A6G1HF78"/>
<dbReference type="InterPro" id="IPR007219">
    <property type="entry name" value="XnlR_reg_dom"/>
</dbReference>
<evidence type="ECO:0000256" key="2">
    <source>
        <dbReference type="ARBA" id="ARBA00023242"/>
    </source>
</evidence>
<feature type="domain" description="Zn(2)-C6 fungal-type" evidence="4">
    <location>
        <begin position="18"/>
        <end position="49"/>
    </location>
</feature>
<keyword evidence="6" id="KW-1185">Reference proteome</keyword>
<evidence type="ECO:0000256" key="1">
    <source>
        <dbReference type="ARBA" id="ARBA00022723"/>
    </source>
</evidence>
<dbReference type="InterPro" id="IPR001138">
    <property type="entry name" value="Zn2Cys6_DnaBD"/>
</dbReference>
<dbReference type="Gene3D" id="4.10.240.10">
    <property type="entry name" value="Zn(2)-C6 fungal-type DNA-binding domain"/>
    <property type="match status" value="1"/>
</dbReference>
<dbReference type="GO" id="GO:0008270">
    <property type="term" value="F:zinc ion binding"/>
    <property type="evidence" value="ECO:0007669"/>
    <property type="project" value="InterPro"/>
</dbReference>
<keyword evidence="1" id="KW-0479">Metal-binding</keyword>
<accession>A0A6G1HF78</accession>
<dbReference type="SMART" id="SM00906">
    <property type="entry name" value="Fungal_trans"/>
    <property type="match status" value="1"/>
</dbReference>
<feature type="compositionally biased region" description="Polar residues" evidence="3">
    <location>
        <begin position="517"/>
        <end position="532"/>
    </location>
</feature>
<dbReference type="GO" id="GO:0000981">
    <property type="term" value="F:DNA-binding transcription factor activity, RNA polymerase II-specific"/>
    <property type="evidence" value="ECO:0007669"/>
    <property type="project" value="InterPro"/>
</dbReference>
<proteinExistence type="predicted"/>
<dbReference type="OrthoDB" id="4132249at2759"/>
<dbReference type="InterPro" id="IPR036864">
    <property type="entry name" value="Zn2-C6_fun-type_DNA-bd_sf"/>
</dbReference>
<gene>
    <name evidence="5" type="ORF">K402DRAFT_70860</name>
</gene>
<dbReference type="PROSITE" id="PS00463">
    <property type="entry name" value="ZN2_CY6_FUNGAL_1"/>
    <property type="match status" value="1"/>
</dbReference>
<dbReference type="CDD" id="cd00067">
    <property type="entry name" value="GAL4"/>
    <property type="match status" value="1"/>
</dbReference>
<evidence type="ECO:0000313" key="6">
    <source>
        <dbReference type="Proteomes" id="UP000800041"/>
    </source>
</evidence>
<keyword evidence="2" id="KW-0539">Nucleus</keyword>
<dbReference type="Pfam" id="PF00172">
    <property type="entry name" value="Zn_clus"/>
    <property type="match status" value="1"/>
</dbReference>
<dbReference type="EMBL" id="ML977138">
    <property type="protein sequence ID" value="KAF1991833.1"/>
    <property type="molecule type" value="Genomic_DNA"/>
</dbReference>
<sequence>MSASSSSGPPTSSAVKRACDSCHRRKVKCIGEGMKPCKNCNAAGLTCTYNAIPQKKGPKGSRAKVLSELRETQRQSQLAPHSPFDRSIPGRSVSPAFARTPGLLTPELLECCIDYYFTNIYPTQPIMHRARVQQTVLAMDYSNEAYCKLTAFCAYMMIQPNLILPPRVAPRSDAGPVPNLTFGQHLLEESIRVRKSYEYIENPNLLTIYTAFFIFSCYFCLDKQNAAWSYLRQAMTLAHIIGMHDEESYKTGDIIENSRKRRLFWVLFMTERAYAFKRHRPLTMYATINMPTIDEDPTDTVPLQGFIHLINLYRPFDETFFGLWNRTRDGAVPSWLVQLQKTLSNALPTYLESMEVQAVDIRMSQLWLKTMVWQLAISHGFISSVATDNTLSFRYPIDISRELVDLSNEFSQHAMEVHGIGLIEKLFDVACTLADVMACVPIEQAAFELGPRDYLQRFISLISSLRGGQSRHLPLLIGKINDVLPGYNTGPPHTMPLPVSRPLPSSLPNARLEEIYESSTGPSNPNSQSATPYDSPRQAGLPLRHGSTSSHSQLRDPGRTSHYPDIPSHSGAYPDFGSAINPFPGGSTTDAAAQGLYPTHLPADHARRYNG</sequence>
<dbReference type="SMART" id="SM00066">
    <property type="entry name" value="GAL4"/>
    <property type="match status" value="1"/>
</dbReference>
<dbReference type="Proteomes" id="UP000800041">
    <property type="component" value="Unassembled WGS sequence"/>
</dbReference>
<evidence type="ECO:0000256" key="3">
    <source>
        <dbReference type="SAM" id="MobiDB-lite"/>
    </source>
</evidence>
<dbReference type="Pfam" id="PF04082">
    <property type="entry name" value="Fungal_trans"/>
    <property type="match status" value="1"/>
</dbReference>
<name>A0A6G1HF78_9PEZI</name>
<organism evidence="5 6">
    <name type="scientific">Aulographum hederae CBS 113979</name>
    <dbReference type="NCBI Taxonomy" id="1176131"/>
    <lineage>
        <taxon>Eukaryota</taxon>
        <taxon>Fungi</taxon>
        <taxon>Dikarya</taxon>
        <taxon>Ascomycota</taxon>
        <taxon>Pezizomycotina</taxon>
        <taxon>Dothideomycetes</taxon>
        <taxon>Pleosporomycetidae</taxon>
        <taxon>Aulographales</taxon>
        <taxon>Aulographaceae</taxon>
    </lineage>
</organism>
<evidence type="ECO:0000313" key="5">
    <source>
        <dbReference type="EMBL" id="KAF1991833.1"/>
    </source>
</evidence>
<dbReference type="SUPFAM" id="SSF57701">
    <property type="entry name" value="Zn2/Cys6 DNA-binding domain"/>
    <property type="match status" value="1"/>
</dbReference>
<reference evidence="5" key="1">
    <citation type="journal article" date="2020" name="Stud. Mycol.">
        <title>101 Dothideomycetes genomes: a test case for predicting lifestyles and emergence of pathogens.</title>
        <authorList>
            <person name="Haridas S."/>
            <person name="Albert R."/>
            <person name="Binder M."/>
            <person name="Bloem J."/>
            <person name="Labutti K."/>
            <person name="Salamov A."/>
            <person name="Andreopoulos B."/>
            <person name="Baker S."/>
            <person name="Barry K."/>
            <person name="Bills G."/>
            <person name="Bluhm B."/>
            <person name="Cannon C."/>
            <person name="Castanera R."/>
            <person name="Culley D."/>
            <person name="Daum C."/>
            <person name="Ezra D."/>
            <person name="Gonzalez J."/>
            <person name="Henrissat B."/>
            <person name="Kuo A."/>
            <person name="Liang C."/>
            <person name="Lipzen A."/>
            <person name="Lutzoni F."/>
            <person name="Magnuson J."/>
            <person name="Mondo S."/>
            <person name="Nolan M."/>
            <person name="Ohm R."/>
            <person name="Pangilinan J."/>
            <person name="Park H.-J."/>
            <person name="Ramirez L."/>
            <person name="Alfaro M."/>
            <person name="Sun H."/>
            <person name="Tritt A."/>
            <person name="Yoshinaga Y."/>
            <person name="Zwiers L.-H."/>
            <person name="Turgeon B."/>
            <person name="Goodwin S."/>
            <person name="Spatafora J."/>
            <person name="Crous P."/>
            <person name="Grigoriev I."/>
        </authorList>
    </citation>
    <scope>NUCLEOTIDE SEQUENCE</scope>
    <source>
        <strain evidence="5">CBS 113979</strain>
    </source>
</reference>
<dbReference type="PROSITE" id="PS50048">
    <property type="entry name" value="ZN2_CY6_FUNGAL_2"/>
    <property type="match status" value="1"/>
</dbReference>
<evidence type="ECO:0000259" key="4">
    <source>
        <dbReference type="PROSITE" id="PS50048"/>
    </source>
</evidence>
<dbReference type="InterPro" id="IPR050797">
    <property type="entry name" value="Carb_Metab_Trans_Reg"/>
</dbReference>